<evidence type="ECO:0000256" key="2">
    <source>
        <dbReference type="ARBA" id="ARBA00022448"/>
    </source>
</evidence>
<evidence type="ECO:0000313" key="6">
    <source>
        <dbReference type="EMBL" id="KAK4549967.1"/>
    </source>
</evidence>
<keyword evidence="3" id="KW-0268">Exocytosis</keyword>
<feature type="compositionally biased region" description="Acidic residues" evidence="4">
    <location>
        <begin position="143"/>
        <end position="156"/>
    </location>
</feature>
<comment type="function">
    <text evidence="3">Component of the exocyst complex.</text>
</comment>
<evidence type="ECO:0000256" key="3">
    <source>
        <dbReference type="RuleBase" id="RU365026"/>
    </source>
</evidence>
<dbReference type="Proteomes" id="UP001324115">
    <property type="component" value="Unassembled WGS sequence"/>
</dbReference>
<dbReference type="InterPro" id="IPR004140">
    <property type="entry name" value="Exo70"/>
</dbReference>
<feature type="region of interest" description="Disordered" evidence="4">
    <location>
        <begin position="1"/>
        <end position="24"/>
    </location>
</feature>
<dbReference type="GO" id="GO:0000145">
    <property type="term" value="C:exocyst"/>
    <property type="evidence" value="ECO:0007669"/>
    <property type="project" value="InterPro"/>
</dbReference>
<dbReference type="GO" id="GO:0015031">
    <property type="term" value="P:protein transport"/>
    <property type="evidence" value="ECO:0007669"/>
    <property type="project" value="UniProtKB-KW"/>
</dbReference>
<gene>
    <name evidence="6" type="ORF">RGQ29_032728</name>
</gene>
<dbReference type="Pfam" id="PF20669">
    <property type="entry name" value="Exo70_N"/>
    <property type="match status" value="1"/>
</dbReference>
<reference evidence="6 7" key="1">
    <citation type="journal article" date="2023" name="G3 (Bethesda)">
        <title>A haplotype-resolved chromosome-scale genome for Quercus rubra L. provides insights into the genetics of adaptive traits for red oak species.</title>
        <authorList>
            <person name="Kapoor B."/>
            <person name="Jenkins J."/>
            <person name="Schmutz J."/>
            <person name="Zhebentyayeva T."/>
            <person name="Kuelheim C."/>
            <person name="Coggeshall M."/>
            <person name="Heim C."/>
            <person name="Lasky J.R."/>
            <person name="Leites L."/>
            <person name="Islam-Faridi N."/>
            <person name="Romero-Severson J."/>
            <person name="DeLeo V.L."/>
            <person name="Lucas S.M."/>
            <person name="Lazic D."/>
            <person name="Gailing O."/>
            <person name="Carlson J."/>
            <person name="Staton M."/>
        </authorList>
    </citation>
    <scope>NUCLEOTIDE SEQUENCE [LARGE SCALE GENOMIC DNA]</scope>
    <source>
        <strain evidence="6">Pseudo-F2</strain>
    </source>
</reference>
<dbReference type="GO" id="GO:0006887">
    <property type="term" value="P:exocytosis"/>
    <property type="evidence" value="ECO:0007669"/>
    <property type="project" value="UniProtKB-KW"/>
</dbReference>
<dbReference type="GO" id="GO:0005546">
    <property type="term" value="F:phosphatidylinositol-4,5-bisphosphate binding"/>
    <property type="evidence" value="ECO:0007669"/>
    <property type="project" value="InterPro"/>
</dbReference>
<accession>A0AAN7I623</accession>
<comment type="caution">
    <text evidence="6">The sequence shown here is derived from an EMBL/GenBank/DDBJ whole genome shotgun (WGS) entry which is preliminary data.</text>
</comment>
<feature type="compositionally biased region" description="Low complexity" evidence="4">
    <location>
        <begin position="131"/>
        <end position="142"/>
    </location>
</feature>
<dbReference type="EMBL" id="JAXUIC010000180">
    <property type="protein sequence ID" value="KAK4549967.1"/>
    <property type="molecule type" value="Genomic_DNA"/>
</dbReference>
<evidence type="ECO:0000256" key="1">
    <source>
        <dbReference type="ARBA" id="ARBA00006756"/>
    </source>
</evidence>
<keyword evidence="2 3" id="KW-0813">Transport</keyword>
<protein>
    <recommendedName>
        <fullName evidence="3">Exocyst subunit Exo70 family protein</fullName>
    </recommendedName>
</protein>
<organism evidence="6 7">
    <name type="scientific">Quercus rubra</name>
    <name type="common">Northern red oak</name>
    <name type="synonym">Quercus borealis</name>
    <dbReference type="NCBI Taxonomy" id="3512"/>
    <lineage>
        <taxon>Eukaryota</taxon>
        <taxon>Viridiplantae</taxon>
        <taxon>Streptophyta</taxon>
        <taxon>Embryophyta</taxon>
        <taxon>Tracheophyta</taxon>
        <taxon>Spermatophyta</taxon>
        <taxon>Magnoliopsida</taxon>
        <taxon>eudicotyledons</taxon>
        <taxon>Gunneridae</taxon>
        <taxon>Pentapetalae</taxon>
        <taxon>rosids</taxon>
        <taxon>fabids</taxon>
        <taxon>Fagales</taxon>
        <taxon>Fagaceae</taxon>
        <taxon>Quercus</taxon>
    </lineage>
</organism>
<dbReference type="Gene3D" id="1.20.1280.170">
    <property type="entry name" value="Exocyst complex component Exo70"/>
    <property type="match status" value="1"/>
</dbReference>
<dbReference type="SUPFAM" id="SSF74788">
    <property type="entry name" value="Cullin repeat-like"/>
    <property type="match status" value="1"/>
</dbReference>
<dbReference type="Pfam" id="PF03081">
    <property type="entry name" value="Exo70_C"/>
    <property type="match status" value="1"/>
</dbReference>
<dbReference type="PANTHER" id="PTHR12542">
    <property type="entry name" value="EXOCYST COMPLEX PROTEIN EXO70"/>
    <property type="match status" value="1"/>
</dbReference>
<dbReference type="InterPro" id="IPR046364">
    <property type="entry name" value="Exo70_C"/>
</dbReference>
<evidence type="ECO:0000256" key="4">
    <source>
        <dbReference type="SAM" id="MobiDB-lite"/>
    </source>
</evidence>
<proteinExistence type="inferred from homology"/>
<keyword evidence="7" id="KW-1185">Reference proteome</keyword>
<dbReference type="AlphaFoldDB" id="A0AAN7I623"/>
<dbReference type="InterPro" id="IPR016159">
    <property type="entry name" value="Cullin_repeat-like_dom_sf"/>
</dbReference>
<comment type="similarity">
    <text evidence="1 3">Belongs to the EXO70 family.</text>
</comment>
<keyword evidence="3" id="KW-0653">Protein transport</keyword>
<sequence>MRNVFFKSPSPSPSPSRTAMIPPASPSRTFSESLMAENIEIAESLITKWDFTNVSSFANVTSLFHADPHEAKQYLNSVRDLQAAMQRLVTEDTSSEKIVAAQNLMQLAMKRLEKEFYQILSVNRANLDPESVSSRSSRSSTSDFEESGESEEDEFRFGTELDDSISDVERVSMIAMADLKAIADCMISSGYGRECVKIYKIIRKSIVDESLYHLGVERQISLSHLQKMDWEMVELKIKTWLNAVKVAVKALFYGERILCDHVFSASDSIRESCFSEISKEAAISLFGFPETVAKCKKTPEKIFRTLDLYEAISELLPEIQSIFSYESTSTVRSQAINSLIKLGDAVRTMLMDFETAIQKDPSKATVPGGGVHPLTRYVMNYISLLADYSGALADIVADWPLNVQTPLPESYFGSPSKLDDSPVSVRFAWLVLVLLCKLDGKVELYKDVALSYLFLANNLQYVVAKVRSSNLKLFLDDDWVNKHELTVKQYASNYERMGWSKVISSLPEDPTAEISPDQARDCYKKFGAAFEEAYKKQSSWVVPDPKLRDEIKVSVARKLGASYGNFYEKNRGGLGSFVKYAPDDLGNHLSDLFYGNGSTGSVSSSSHSRGRRGH</sequence>
<evidence type="ECO:0000313" key="7">
    <source>
        <dbReference type="Proteomes" id="UP001324115"/>
    </source>
</evidence>
<feature type="domain" description="Exocyst complex subunit Exo70 C-terminal" evidence="5">
    <location>
        <begin position="238"/>
        <end position="591"/>
    </location>
</feature>
<evidence type="ECO:0000259" key="5">
    <source>
        <dbReference type="Pfam" id="PF03081"/>
    </source>
</evidence>
<feature type="region of interest" description="Disordered" evidence="4">
    <location>
        <begin position="129"/>
        <end position="156"/>
    </location>
</feature>
<dbReference type="PANTHER" id="PTHR12542:SF17">
    <property type="entry name" value="EXOCYST SUBUNIT EXO70 FAMILY PROTEIN"/>
    <property type="match status" value="1"/>
</dbReference>
<dbReference type="FunFam" id="1.20.1280.170:FF:000003">
    <property type="entry name" value="Exocyst subunit Exo70 family protein"/>
    <property type="match status" value="1"/>
</dbReference>
<name>A0AAN7I623_QUERU</name>